<protein>
    <submittedName>
        <fullName evidence="1">Uncharacterized protein</fullName>
    </submittedName>
</protein>
<sequence>MEKVCGHSLGGRAAQGDDCRVRYEQYAFTD</sequence>
<comment type="caution">
    <text evidence="1">The sequence shown here is derived from an EMBL/GenBank/DDBJ whole genome shotgun (WGS) entry which is preliminary data.</text>
</comment>
<dbReference type="EMBL" id="JACEFO010002193">
    <property type="protein sequence ID" value="KAF8674861.1"/>
    <property type="molecule type" value="Genomic_DNA"/>
</dbReference>
<name>A0A835E9T3_9POAL</name>
<accession>A0A835E9T3</accession>
<proteinExistence type="predicted"/>
<reference evidence="1" key="1">
    <citation type="submission" date="2020-07" db="EMBL/GenBank/DDBJ databases">
        <title>Genome sequence and genetic diversity analysis of an under-domesticated orphan crop, white fonio (Digitaria exilis).</title>
        <authorList>
            <person name="Bennetzen J.L."/>
            <person name="Chen S."/>
            <person name="Ma X."/>
            <person name="Wang X."/>
            <person name="Yssel A.E.J."/>
            <person name="Chaluvadi S.R."/>
            <person name="Johnson M."/>
            <person name="Gangashetty P."/>
            <person name="Hamidou F."/>
            <person name="Sanogo M.D."/>
            <person name="Zwaenepoel A."/>
            <person name="Wallace J."/>
            <person name="Van De Peer Y."/>
            <person name="Van Deynze A."/>
        </authorList>
    </citation>
    <scope>NUCLEOTIDE SEQUENCE</scope>
    <source>
        <tissue evidence="1">Leaves</tissue>
    </source>
</reference>
<organism evidence="1 2">
    <name type="scientific">Digitaria exilis</name>
    <dbReference type="NCBI Taxonomy" id="1010633"/>
    <lineage>
        <taxon>Eukaryota</taxon>
        <taxon>Viridiplantae</taxon>
        <taxon>Streptophyta</taxon>
        <taxon>Embryophyta</taxon>
        <taxon>Tracheophyta</taxon>
        <taxon>Spermatophyta</taxon>
        <taxon>Magnoliopsida</taxon>
        <taxon>Liliopsida</taxon>
        <taxon>Poales</taxon>
        <taxon>Poaceae</taxon>
        <taxon>PACMAD clade</taxon>
        <taxon>Panicoideae</taxon>
        <taxon>Panicodae</taxon>
        <taxon>Paniceae</taxon>
        <taxon>Anthephorinae</taxon>
        <taxon>Digitaria</taxon>
    </lineage>
</organism>
<keyword evidence="2" id="KW-1185">Reference proteome</keyword>
<evidence type="ECO:0000313" key="1">
    <source>
        <dbReference type="EMBL" id="KAF8674861.1"/>
    </source>
</evidence>
<evidence type="ECO:0000313" key="2">
    <source>
        <dbReference type="Proteomes" id="UP000636709"/>
    </source>
</evidence>
<dbReference type="Proteomes" id="UP000636709">
    <property type="component" value="Unassembled WGS sequence"/>
</dbReference>
<dbReference type="AlphaFoldDB" id="A0A835E9T3"/>
<gene>
    <name evidence="1" type="ORF">HU200_047994</name>
</gene>